<sequence>MLNSLHDYSLRFGIRKNFTVFFGFTRLLSYSSAVADLHLKRHRVTTRLST</sequence>
<dbReference type="Proteomes" id="UP000018144">
    <property type="component" value="Unassembled WGS sequence"/>
</dbReference>
<proteinExistence type="predicted"/>
<gene>
    <name evidence="1" type="ORF">PCON_07091</name>
</gene>
<reference evidence="1 2" key="1">
    <citation type="journal article" date="2013" name="PLoS Genet.">
        <title>The genome and development-dependent transcriptomes of Pyronema confluens: a window into fungal evolution.</title>
        <authorList>
            <person name="Traeger S."/>
            <person name="Altegoer F."/>
            <person name="Freitag M."/>
            <person name="Gabaldon T."/>
            <person name="Kempken F."/>
            <person name="Kumar A."/>
            <person name="Marcet-Houben M."/>
            <person name="Poggeler S."/>
            <person name="Stajich J.E."/>
            <person name="Nowrousian M."/>
        </authorList>
    </citation>
    <scope>NUCLEOTIDE SEQUENCE [LARGE SCALE GENOMIC DNA]</scope>
    <source>
        <strain evidence="2">CBS 100304</strain>
        <tissue evidence="1">Vegetative mycelium</tissue>
    </source>
</reference>
<dbReference type="AlphaFoldDB" id="U4LK80"/>
<accession>U4LK80</accession>
<protein>
    <submittedName>
        <fullName evidence="1">Uncharacterized protein</fullName>
    </submittedName>
</protein>
<evidence type="ECO:0000313" key="1">
    <source>
        <dbReference type="EMBL" id="CCX29765.1"/>
    </source>
</evidence>
<name>U4LK80_PYROM</name>
<dbReference type="EMBL" id="HF935354">
    <property type="protein sequence ID" value="CCX29765.1"/>
    <property type="molecule type" value="Genomic_DNA"/>
</dbReference>
<evidence type="ECO:0000313" key="2">
    <source>
        <dbReference type="Proteomes" id="UP000018144"/>
    </source>
</evidence>
<keyword evidence="2" id="KW-1185">Reference proteome</keyword>
<organism evidence="1 2">
    <name type="scientific">Pyronema omphalodes (strain CBS 100304)</name>
    <name type="common">Pyronema confluens</name>
    <dbReference type="NCBI Taxonomy" id="1076935"/>
    <lineage>
        <taxon>Eukaryota</taxon>
        <taxon>Fungi</taxon>
        <taxon>Dikarya</taxon>
        <taxon>Ascomycota</taxon>
        <taxon>Pezizomycotina</taxon>
        <taxon>Pezizomycetes</taxon>
        <taxon>Pezizales</taxon>
        <taxon>Pyronemataceae</taxon>
        <taxon>Pyronema</taxon>
    </lineage>
</organism>